<dbReference type="RefSeq" id="WP_122897533.1">
    <property type="nucleotide sequence ID" value="NZ_RHIB01000001.1"/>
</dbReference>
<gene>
    <name evidence="2" type="ORF">EBO34_08845</name>
</gene>
<evidence type="ECO:0000256" key="1">
    <source>
        <dbReference type="SAM" id="Phobius"/>
    </source>
</evidence>
<evidence type="ECO:0000313" key="2">
    <source>
        <dbReference type="EMBL" id="RNA70021.1"/>
    </source>
</evidence>
<comment type="caution">
    <text evidence="2">The sequence shown here is derived from an EMBL/GenBank/DDBJ whole genome shotgun (WGS) entry which is preliminary data.</text>
</comment>
<sequence>MINRWMDTDHLMPVLITKGILLLIGVLFIPVVAVMYLQDLFFYEQTYWVLVRPREAYLLFGGGMLISAVLCFTLAISMSVADRRGKRNKLIIPHILAAVCTFPLFVFGISHYAYIDDFGIHESKPFSLSVTSFAFEDIEEVTRETVGNQHQRSLYTFKSGGEEISILNDVRDFRLRTGIARMLDENDWRVINLDE</sequence>
<protein>
    <submittedName>
        <fullName evidence="2">Uncharacterized protein</fullName>
    </submittedName>
</protein>
<reference evidence="2 3" key="1">
    <citation type="submission" date="2018-10" db="EMBL/GenBank/DDBJ databases">
        <title>Bacillus Keqinensis sp. nov., a moderately halophilic bacterium isolated from a saline-alkaline lake.</title>
        <authorList>
            <person name="Wang H."/>
        </authorList>
    </citation>
    <scope>NUCLEOTIDE SEQUENCE [LARGE SCALE GENOMIC DNA]</scope>
    <source>
        <strain evidence="2 3">KQ-3</strain>
    </source>
</reference>
<keyword evidence="3" id="KW-1185">Reference proteome</keyword>
<proteinExistence type="predicted"/>
<organism evidence="2 3">
    <name type="scientific">Alteribacter keqinensis</name>
    <dbReference type="NCBI Taxonomy" id="2483800"/>
    <lineage>
        <taxon>Bacteria</taxon>
        <taxon>Bacillati</taxon>
        <taxon>Bacillota</taxon>
        <taxon>Bacilli</taxon>
        <taxon>Bacillales</taxon>
        <taxon>Bacillaceae</taxon>
        <taxon>Alteribacter</taxon>
    </lineage>
</organism>
<dbReference type="AlphaFoldDB" id="A0A3M7TXK9"/>
<feature type="transmembrane region" description="Helical" evidence="1">
    <location>
        <begin position="57"/>
        <end position="78"/>
    </location>
</feature>
<dbReference type="EMBL" id="RHIB01000001">
    <property type="protein sequence ID" value="RNA70021.1"/>
    <property type="molecule type" value="Genomic_DNA"/>
</dbReference>
<keyword evidence="1" id="KW-0812">Transmembrane</keyword>
<evidence type="ECO:0000313" key="3">
    <source>
        <dbReference type="Proteomes" id="UP000278746"/>
    </source>
</evidence>
<name>A0A3M7TXK9_9BACI</name>
<dbReference type="OrthoDB" id="2449392at2"/>
<keyword evidence="1" id="KW-1133">Transmembrane helix</keyword>
<feature type="transmembrane region" description="Helical" evidence="1">
    <location>
        <begin position="20"/>
        <end position="37"/>
    </location>
</feature>
<feature type="transmembrane region" description="Helical" evidence="1">
    <location>
        <begin position="90"/>
        <end position="114"/>
    </location>
</feature>
<keyword evidence="1" id="KW-0472">Membrane</keyword>
<dbReference type="Proteomes" id="UP000278746">
    <property type="component" value="Unassembled WGS sequence"/>
</dbReference>
<accession>A0A3M7TXK9</accession>